<dbReference type="CDD" id="cd05379">
    <property type="entry name" value="CAP_bacterial"/>
    <property type="match status" value="1"/>
</dbReference>
<gene>
    <name evidence="2" type="ORF">SAMN05216174_103263</name>
</gene>
<evidence type="ECO:0000313" key="2">
    <source>
        <dbReference type="EMBL" id="SDC64605.1"/>
    </source>
</evidence>
<dbReference type="Proteomes" id="UP000199501">
    <property type="component" value="Unassembled WGS sequence"/>
</dbReference>
<organism evidence="2 3">
    <name type="scientific">Actinokineospora iranica</name>
    <dbReference type="NCBI Taxonomy" id="1271860"/>
    <lineage>
        <taxon>Bacteria</taxon>
        <taxon>Bacillati</taxon>
        <taxon>Actinomycetota</taxon>
        <taxon>Actinomycetes</taxon>
        <taxon>Pseudonocardiales</taxon>
        <taxon>Pseudonocardiaceae</taxon>
        <taxon>Actinokineospora</taxon>
    </lineage>
</organism>
<protein>
    <submittedName>
        <fullName evidence="2">Cysteine-rich secretory protein family protein</fullName>
    </submittedName>
</protein>
<dbReference type="InterPro" id="IPR014044">
    <property type="entry name" value="CAP_dom"/>
</dbReference>
<dbReference type="STRING" id="1271860.SAMN05216174_103263"/>
<accession>A0A1G6NBN8</accession>
<dbReference type="SUPFAM" id="SSF55797">
    <property type="entry name" value="PR-1-like"/>
    <property type="match status" value="1"/>
</dbReference>
<evidence type="ECO:0000313" key="3">
    <source>
        <dbReference type="Proteomes" id="UP000199501"/>
    </source>
</evidence>
<evidence type="ECO:0000259" key="1">
    <source>
        <dbReference type="Pfam" id="PF00188"/>
    </source>
</evidence>
<reference evidence="3" key="1">
    <citation type="submission" date="2016-10" db="EMBL/GenBank/DDBJ databases">
        <authorList>
            <person name="Varghese N."/>
            <person name="Submissions S."/>
        </authorList>
    </citation>
    <scope>NUCLEOTIDE SEQUENCE [LARGE SCALE GENOMIC DNA]</scope>
    <source>
        <strain evidence="3">IBRC-M 10403</strain>
    </source>
</reference>
<keyword evidence="3" id="KW-1185">Reference proteome</keyword>
<name>A0A1G6NBN8_9PSEU</name>
<dbReference type="Gene3D" id="3.40.33.10">
    <property type="entry name" value="CAP"/>
    <property type="match status" value="1"/>
</dbReference>
<dbReference type="PANTHER" id="PTHR31157:SF1">
    <property type="entry name" value="SCP DOMAIN-CONTAINING PROTEIN"/>
    <property type="match status" value="1"/>
</dbReference>
<proteinExistence type="predicted"/>
<dbReference type="AlphaFoldDB" id="A0A1G6NBN8"/>
<feature type="domain" description="SCP" evidence="1">
    <location>
        <begin position="12"/>
        <end position="124"/>
    </location>
</feature>
<dbReference type="PANTHER" id="PTHR31157">
    <property type="entry name" value="SCP DOMAIN-CONTAINING PROTEIN"/>
    <property type="match status" value="1"/>
</dbReference>
<dbReference type="EMBL" id="FMZZ01000003">
    <property type="protein sequence ID" value="SDC64605.1"/>
    <property type="molecule type" value="Genomic_DNA"/>
</dbReference>
<dbReference type="InterPro" id="IPR035940">
    <property type="entry name" value="CAP_sf"/>
</dbReference>
<dbReference type="Pfam" id="PF00188">
    <property type="entry name" value="CAP"/>
    <property type="match status" value="1"/>
</dbReference>
<sequence>MPTDQPVAAQVLALTNAERAAAGCAPLTPDARLDRAARTHSADMAARDYFSHVSLDGRTFVDRVVAAGYANPGAENIAFGQRTAAQVMDAWMASAGHRAHILDCELKTMGLGLDTDGYYWTQLFGR</sequence>